<sequence length="138" mass="15000">MSSRVLLFLQILNRVLDPPYHPVFGARSVLFHRQELGVNALAAKISSLRPAILPSNSLNGQRLPLSSSGQNSKGISIAQDSIEPQVPLRLPCYDFTPVEDPTVVCANKITKSLCGTSGTQKSWVIIGPMLRAKPNPRV</sequence>
<dbReference type="AlphaFoldDB" id="A0A843WVI2"/>
<organism evidence="1 2">
    <name type="scientific">Colocasia esculenta</name>
    <name type="common">Wild taro</name>
    <name type="synonym">Arum esculentum</name>
    <dbReference type="NCBI Taxonomy" id="4460"/>
    <lineage>
        <taxon>Eukaryota</taxon>
        <taxon>Viridiplantae</taxon>
        <taxon>Streptophyta</taxon>
        <taxon>Embryophyta</taxon>
        <taxon>Tracheophyta</taxon>
        <taxon>Spermatophyta</taxon>
        <taxon>Magnoliopsida</taxon>
        <taxon>Liliopsida</taxon>
        <taxon>Araceae</taxon>
        <taxon>Aroideae</taxon>
        <taxon>Colocasieae</taxon>
        <taxon>Colocasia</taxon>
    </lineage>
</organism>
<dbReference type="AntiFam" id="ANF00029">
    <property type="entry name" value="Antisense to 16S rRNA"/>
</dbReference>
<evidence type="ECO:0000313" key="2">
    <source>
        <dbReference type="Proteomes" id="UP000652761"/>
    </source>
</evidence>
<accession>A0A843WVI2</accession>
<dbReference type="OrthoDB" id="1685340at2759"/>
<proteinExistence type="predicted"/>
<dbReference type="EMBL" id="NMUH01004679">
    <property type="protein sequence ID" value="MQM10458.1"/>
    <property type="molecule type" value="Genomic_DNA"/>
</dbReference>
<protein>
    <submittedName>
        <fullName evidence="1">Uncharacterized protein</fullName>
    </submittedName>
</protein>
<keyword evidence="2" id="KW-1185">Reference proteome</keyword>
<gene>
    <name evidence="1" type="ORF">Taro_043351</name>
</gene>
<dbReference type="Proteomes" id="UP000652761">
    <property type="component" value="Unassembled WGS sequence"/>
</dbReference>
<name>A0A843WVI2_COLES</name>
<evidence type="ECO:0000313" key="1">
    <source>
        <dbReference type="EMBL" id="MQM10458.1"/>
    </source>
</evidence>
<comment type="caution">
    <text evidence="1">The sequence shown here is derived from an EMBL/GenBank/DDBJ whole genome shotgun (WGS) entry which is preliminary data.</text>
</comment>
<reference evidence="1" key="1">
    <citation type="submission" date="2017-07" db="EMBL/GenBank/DDBJ databases">
        <title>Taro Niue Genome Assembly and Annotation.</title>
        <authorList>
            <person name="Atibalentja N."/>
            <person name="Keating K."/>
            <person name="Fields C.J."/>
        </authorList>
    </citation>
    <scope>NUCLEOTIDE SEQUENCE</scope>
    <source>
        <strain evidence="1">Niue_2</strain>
        <tissue evidence="1">Leaf</tissue>
    </source>
</reference>